<dbReference type="RefSeq" id="WP_164365677.1">
    <property type="nucleotide sequence ID" value="NZ_CP066776.1"/>
</dbReference>
<dbReference type="GO" id="GO:0033785">
    <property type="term" value="F:heptose 7-phosphate kinase activity"/>
    <property type="evidence" value="ECO:0007669"/>
    <property type="project" value="TreeGrafter"/>
</dbReference>
<organism evidence="4 5">
    <name type="scientific">Sulfuriroseicoccus oceanibius</name>
    <dbReference type="NCBI Taxonomy" id="2707525"/>
    <lineage>
        <taxon>Bacteria</taxon>
        <taxon>Pseudomonadati</taxon>
        <taxon>Verrucomicrobiota</taxon>
        <taxon>Verrucomicrobiia</taxon>
        <taxon>Verrucomicrobiales</taxon>
        <taxon>Verrucomicrobiaceae</taxon>
        <taxon>Sulfuriroseicoccus</taxon>
    </lineage>
</organism>
<protein>
    <submittedName>
        <fullName evidence="4">Bifunctional hydroxymethylpyrimidine kinase/phosphomethylpyrimidine kinase</fullName>
    </submittedName>
</protein>
<feature type="domain" description="Carbohydrate kinase PfkB" evidence="3">
    <location>
        <begin position="22"/>
        <end position="319"/>
    </location>
</feature>
<evidence type="ECO:0000259" key="3">
    <source>
        <dbReference type="Pfam" id="PF00294"/>
    </source>
</evidence>
<evidence type="ECO:0000256" key="2">
    <source>
        <dbReference type="ARBA" id="ARBA00022777"/>
    </source>
</evidence>
<dbReference type="PROSITE" id="PS00583">
    <property type="entry name" value="PFKB_KINASES_1"/>
    <property type="match status" value="1"/>
</dbReference>
<keyword evidence="1" id="KW-0808">Transferase</keyword>
<accession>A0A6B3L6B9</accession>
<proteinExistence type="predicted"/>
<dbReference type="KEGG" id="soa:G3M56_002495"/>
<dbReference type="Proteomes" id="UP000475117">
    <property type="component" value="Chromosome"/>
</dbReference>
<dbReference type="AlphaFoldDB" id="A0A6B3L6B9"/>
<dbReference type="EMBL" id="CP066776">
    <property type="protein sequence ID" value="QQL45477.1"/>
    <property type="molecule type" value="Genomic_DNA"/>
</dbReference>
<dbReference type="Pfam" id="PF00294">
    <property type="entry name" value="PfkB"/>
    <property type="match status" value="1"/>
</dbReference>
<sequence length="338" mass="35765">MSPVFSNDVLVDAVSKLSSLRILVVGDVMLDVFDFCNSAESRPIDSEKPGKRAYTAHESVMTFGGAGNVATNLATLGTNASLIGLAGNDGHWHTLRAMADELAIDHCLIRDSSRPTTTKTRLYIDDEYILRKDHEASHPIGREVALTLGSEVAERLGELDAVILSDYAKGVFTPELASKIIGRCREAGVPVVVDFKPKNRELFSEADVLAPNEVEAEALLPGFKGTDQLPEMARKLRDQIGAKNLVVTLGANGICGVDAEGEFFALAGHKVEAVDAVGCGDTVRASLAIGMALGLDLMHCAALANAAAAVIVQKAATATLTAGELLDFLKARPTERVG</sequence>
<dbReference type="InterPro" id="IPR002173">
    <property type="entry name" value="Carboh/pur_kinase_PfkB_CS"/>
</dbReference>
<dbReference type="InterPro" id="IPR029056">
    <property type="entry name" value="Ribokinase-like"/>
</dbReference>
<reference evidence="4 5" key="1">
    <citation type="submission" date="2020-12" db="EMBL/GenBank/DDBJ databases">
        <title>Sulforoseuscoccus oceanibium gen. nov., sp. nov., a representative of the phylum Verrucomicrobia with special cytoplasmic membrane, and proposal of Sulforoseuscoccusaceae fam. nov.</title>
        <authorList>
            <person name="Xi F."/>
        </authorList>
    </citation>
    <scope>NUCLEOTIDE SEQUENCE [LARGE SCALE GENOMIC DNA]</scope>
    <source>
        <strain evidence="4 5">T37</strain>
    </source>
</reference>
<name>A0A6B3L6B9_9BACT</name>
<evidence type="ECO:0000313" key="5">
    <source>
        <dbReference type="Proteomes" id="UP000475117"/>
    </source>
</evidence>
<gene>
    <name evidence="4" type="ORF">G3M56_002495</name>
</gene>
<dbReference type="PANTHER" id="PTHR46969">
    <property type="entry name" value="BIFUNCTIONAL PROTEIN HLDE"/>
    <property type="match status" value="1"/>
</dbReference>
<dbReference type="GO" id="GO:0033786">
    <property type="term" value="F:heptose-1-phosphate adenylyltransferase activity"/>
    <property type="evidence" value="ECO:0007669"/>
    <property type="project" value="TreeGrafter"/>
</dbReference>
<evidence type="ECO:0000313" key="4">
    <source>
        <dbReference type="EMBL" id="QQL45477.1"/>
    </source>
</evidence>
<evidence type="ECO:0000256" key="1">
    <source>
        <dbReference type="ARBA" id="ARBA00022679"/>
    </source>
</evidence>
<dbReference type="GO" id="GO:0005829">
    <property type="term" value="C:cytosol"/>
    <property type="evidence" value="ECO:0007669"/>
    <property type="project" value="TreeGrafter"/>
</dbReference>
<dbReference type="PANTHER" id="PTHR46969:SF1">
    <property type="entry name" value="BIFUNCTIONAL PROTEIN HLDE"/>
    <property type="match status" value="1"/>
</dbReference>
<dbReference type="Gene3D" id="3.40.1190.20">
    <property type="match status" value="1"/>
</dbReference>
<keyword evidence="5" id="KW-1185">Reference proteome</keyword>
<dbReference type="SUPFAM" id="SSF53613">
    <property type="entry name" value="Ribokinase-like"/>
    <property type="match status" value="1"/>
</dbReference>
<dbReference type="InterPro" id="IPR011611">
    <property type="entry name" value="PfkB_dom"/>
</dbReference>
<keyword evidence="2 4" id="KW-0418">Kinase</keyword>